<evidence type="ECO:0000313" key="3">
    <source>
        <dbReference type="EMBL" id="KAF0719055.1"/>
    </source>
</evidence>
<dbReference type="EMBL" id="CAADRA010000098">
    <property type="protein sequence ID" value="VFT78535.1"/>
    <property type="molecule type" value="Genomic_DNA"/>
</dbReference>
<keyword evidence="5" id="KW-1185">Reference proteome</keyword>
<dbReference type="EMBL" id="VJMH01000098">
    <property type="protein sequence ID" value="KAF0719055.1"/>
    <property type="molecule type" value="Genomic_DNA"/>
</dbReference>
<reference evidence="3" key="2">
    <citation type="submission" date="2019-06" db="EMBL/GenBank/DDBJ databases">
        <title>Genomics analysis of Aphanomyces spp. identifies a new class of oomycete effector associated with host adaptation.</title>
        <authorList>
            <person name="Gaulin E."/>
        </authorList>
    </citation>
    <scope>NUCLEOTIDE SEQUENCE</scope>
    <source>
        <strain evidence="3">CBS 578.67</strain>
    </source>
</reference>
<dbReference type="Pfam" id="PF13516">
    <property type="entry name" value="LRR_6"/>
    <property type="match status" value="2"/>
</dbReference>
<dbReference type="InterPro" id="IPR001611">
    <property type="entry name" value="Leu-rich_rpt"/>
</dbReference>
<dbReference type="InterPro" id="IPR032675">
    <property type="entry name" value="LRR_dom_sf"/>
</dbReference>
<dbReference type="OrthoDB" id="341587at2759"/>
<dbReference type="Gene3D" id="3.80.10.10">
    <property type="entry name" value="Ribonuclease Inhibitor"/>
    <property type="match status" value="4"/>
</dbReference>
<dbReference type="Pfam" id="PF00560">
    <property type="entry name" value="LRR_1"/>
    <property type="match status" value="1"/>
</dbReference>
<dbReference type="SMART" id="SM00368">
    <property type="entry name" value="LRR_RI"/>
    <property type="match status" value="7"/>
</dbReference>
<proteinExistence type="predicted"/>
<organism evidence="4 5">
    <name type="scientific">Aphanomyces stellatus</name>
    <dbReference type="NCBI Taxonomy" id="120398"/>
    <lineage>
        <taxon>Eukaryota</taxon>
        <taxon>Sar</taxon>
        <taxon>Stramenopiles</taxon>
        <taxon>Oomycota</taxon>
        <taxon>Saprolegniomycetes</taxon>
        <taxon>Saprolegniales</taxon>
        <taxon>Verrucalvaceae</taxon>
        <taxon>Aphanomyces</taxon>
    </lineage>
</organism>
<dbReference type="PANTHER" id="PTHR24111:SF0">
    <property type="entry name" value="LEUCINE-RICH REPEAT-CONTAINING PROTEIN"/>
    <property type="match status" value="1"/>
</dbReference>
<feature type="region of interest" description="Disordered" evidence="2">
    <location>
        <begin position="514"/>
        <end position="533"/>
    </location>
</feature>
<evidence type="ECO:0000256" key="1">
    <source>
        <dbReference type="ARBA" id="ARBA00022737"/>
    </source>
</evidence>
<evidence type="ECO:0000313" key="5">
    <source>
        <dbReference type="Proteomes" id="UP000332933"/>
    </source>
</evidence>
<name>A0A485K513_9STRA</name>
<keyword evidence="1" id="KW-0677">Repeat</keyword>
<evidence type="ECO:0000256" key="2">
    <source>
        <dbReference type="SAM" id="MobiDB-lite"/>
    </source>
</evidence>
<dbReference type="Proteomes" id="UP000332933">
    <property type="component" value="Unassembled WGS sequence"/>
</dbReference>
<dbReference type="AlphaFoldDB" id="A0A485K513"/>
<feature type="compositionally biased region" description="Polar residues" evidence="2">
    <location>
        <begin position="514"/>
        <end position="532"/>
    </location>
</feature>
<dbReference type="SUPFAM" id="SSF52047">
    <property type="entry name" value="RNI-like"/>
    <property type="match status" value="2"/>
</dbReference>
<accession>A0A485K513</accession>
<dbReference type="PANTHER" id="PTHR24111">
    <property type="entry name" value="LEUCINE-RICH REPEAT-CONTAINING PROTEIN 34"/>
    <property type="match status" value="1"/>
</dbReference>
<gene>
    <name evidence="4" type="primary">Aste57867_1316</name>
    <name evidence="3" type="ORF">As57867_001315</name>
    <name evidence="4" type="ORF">ASTE57867_1316</name>
</gene>
<protein>
    <submittedName>
        <fullName evidence="4">Aste57867_1316 protein</fullName>
    </submittedName>
</protein>
<dbReference type="InterPro" id="IPR052201">
    <property type="entry name" value="LRR-containing_regulator"/>
</dbReference>
<evidence type="ECO:0000313" key="4">
    <source>
        <dbReference type="EMBL" id="VFT78535.1"/>
    </source>
</evidence>
<reference evidence="4 5" key="1">
    <citation type="submission" date="2019-03" db="EMBL/GenBank/DDBJ databases">
        <authorList>
            <person name="Gaulin E."/>
            <person name="Dumas B."/>
        </authorList>
    </citation>
    <scope>NUCLEOTIDE SEQUENCE [LARGE SCALE GENOMIC DNA]</scope>
    <source>
        <strain evidence="4">CBS 568.67</strain>
    </source>
</reference>
<sequence length="636" mass="69777">MHLLDDVDPAIRPHCICHGANVHLKLSSVKLGDELFEIVMQTLRSHAFIKSLSLLHLGGGPKMAVGVADMLEHNSSLTSCDLSGNAIGSHGSKCLSMSLHHNMTLRRLSLHKCSLGTDGIADWAAFLQQGRNATLDTLDLSFNQIDDEGTALIASSLCNLKYKPSPTRRWHLNLLGNPITDAGIAILATMMTSTTIVATLDVVNAKSYEILQPERAVYIEHCARRNTRTVHHHDVVDAIRAIALSVRKAEVTRLLHVPLSEVDCVNLAHALAQCHATTHLVLRNNTLTLAGLGLLAQCLTTNKSLYSLSFVDNNVGGDGFLILLQALTQHATGSSLRELHIANSKAIRPETGQALWPQRRTAAIYQVFVQGCVLTSITLSNCALDDSNTAALVASFAWGCVLEQLDLSHNGFTDHVVPVFQRLLRRCRRMQSLDVGGNLCTLAGACPLVLSVTRHEAMQTLKLGRFAALDPHIATIASYVQANDRLVHLDVAAAHEHSRYVPVLQAMRAKLARNRTSMQEAGSGDASPSQDCDPQIEHRRQCRLLYVGREVARDSATSWLRPANLNYLVEQRFMGVDDFDANEAIEANTMSIEDLNVSHVLRQAVERMAMGNCDVNVLKAWEYIQMGLEDTRHAIF</sequence>